<keyword evidence="2 5" id="KW-0812">Transmembrane</keyword>
<gene>
    <name evidence="6" type="ORF">D5R40_27045</name>
</gene>
<dbReference type="GO" id="GO:0004364">
    <property type="term" value="F:glutathione transferase activity"/>
    <property type="evidence" value="ECO:0007669"/>
    <property type="project" value="TreeGrafter"/>
</dbReference>
<dbReference type="EMBL" id="RCBY01000241">
    <property type="protein sequence ID" value="RQH27584.1"/>
    <property type="molecule type" value="Genomic_DNA"/>
</dbReference>
<evidence type="ECO:0000256" key="4">
    <source>
        <dbReference type="ARBA" id="ARBA00023136"/>
    </source>
</evidence>
<dbReference type="Pfam" id="PF01124">
    <property type="entry name" value="MAPEG"/>
    <property type="match status" value="1"/>
</dbReference>
<sequence>MLKTQAILWPSLITVVSLFMYFIVTINVGRARAKYNIMPPQMTGEQNFERVLRVQQNTVEQIILFLPSLWLFSIFISPLWGAGIGTVWVVGRILFAWGYYQAAEKRTLGFGISSLAIITLLIGALVGILLPLWKIIS</sequence>
<name>A0A3N6NT90_9CYAN</name>
<feature type="transmembrane region" description="Helical" evidence="5">
    <location>
        <begin position="62"/>
        <end position="90"/>
    </location>
</feature>
<evidence type="ECO:0000256" key="5">
    <source>
        <dbReference type="SAM" id="Phobius"/>
    </source>
</evidence>
<feature type="transmembrane region" description="Helical" evidence="5">
    <location>
        <begin position="110"/>
        <end position="133"/>
    </location>
</feature>
<evidence type="ECO:0000256" key="2">
    <source>
        <dbReference type="ARBA" id="ARBA00022692"/>
    </source>
</evidence>
<dbReference type="GO" id="GO:0016020">
    <property type="term" value="C:membrane"/>
    <property type="evidence" value="ECO:0007669"/>
    <property type="project" value="UniProtKB-SubCell"/>
</dbReference>
<dbReference type="AlphaFoldDB" id="A0A3N6NT90"/>
<dbReference type="PANTHER" id="PTHR10250:SF15">
    <property type="entry name" value="MICROSOMAL GLUTATHIONE S-TRANSFERASE-RELATED"/>
    <property type="match status" value="1"/>
</dbReference>
<proteinExistence type="predicted"/>
<accession>A0A3N6NT90</accession>
<feature type="transmembrane region" description="Helical" evidence="5">
    <location>
        <begin position="6"/>
        <end position="28"/>
    </location>
</feature>
<evidence type="ECO:0000313" key="7">
    <source>
        <dbReference type="Proteomes" id="UP000269154"/>
    </source>
</evidence>
<dbReference type="RefSeq" id="WP_124144894.1">
    <property type="nucleotide sequence ID" value="NZ_CAWOKI010000047.1"/>
</dbReference>
<dbReference type="SUPFAM" id="SSF161084">
    <property type="entry name" value="MAPEG domain-like"/>
    <property type="match status" value="1"/>
</dbReference>
<protein>
    <submittedName>
        <fullName evidence="6">MAPEG family protein</fullName>
    </submittedName>
</protein>
<dbReference type="GO" id="GO:0004602">
    <property type="term" value="F:glutathione peroxidase activity"/>
    <property type="evidence" value="ECO:0007669"/>
    <property type="project" value="TreeGrafter"/>
</dbReference>
<comment type="caution">
    <text evidence="6">The sequence shown here is derived from an EMBL/GenBank/DDBJ whole genome shotgun (WGS) entry which is preliminary data.</text>
</comment>
<dbReference type="InterPro" id="IPR023352">
    <property type="entry name" value="MAPEG-like_dom_sf"/>
</dbReference>
<dbReference type="InterPro" id="IPR001129">
    <property type="entry name" value="Membr-assoc_MAPEG"/>
</dbReference>
<keyword evidence="3 5" id="KW-1133">Transmembrane helix</keyword>
<evidence type="ECO:0000256" key="3">
    <source>
        <dbReference type="ARBA" id="ARBA00022989"/>
    </source>
</evidence>
<keyword evidence="4 5" id="KW-0472">Membrane</keyword>
<keyword evidence="7" id="KW-1185">Reference proteome</keyword>
<evidence type="ECO:0000256" key="1">
    <source>
        <dbReference type="ARBA" id="ARBA00004141"/>
    </source>
</evidence>
<organism evidence="6 7">
    <name type="scientific">Okeania hirsuta</name>
    <dbReference type="NCBI Taxonomy" id="1458930"/>
    <lineage>
        <taxon>Bacteria</taxon>
        <taxon>Bacillati</taxon>
        <taxon>Cyanobacteriota</taxon>
        <taxon>Cyanophyceae</taxon>
        <taxon>Oscillatoriophycideae</taxon>
        <taxon>Oscillatoriales</taxon>
        <taxon>Microcoleaceae</taxon>
        <taxon>Okeania</taxon>
    </lineage>
</organism>
<evidence type="ECO:0000313" key="6">
    <source>
        <dbReference type="EMBL" id="RQH27584.1"/>
    </source>
</evidence>
<comment type="subcellular location">
    <subcellularLocation>
        <location evidence="1">Membrane</location>
        <topology evidence="1">Multi-pass membrane protein</topology>
    </subcellularLocation>
</comment>
<dbReference type="PANTHER" id="PTHR10250">
    <property type="entry name" value="MICROSOMAL GLUTATHIONE S-TRANSFERASE"/>
    <property type="match status" value="1"/>
</dbReference>
<dbReference type="GO" id="GO:0006691">
    <property type="term" value="P:leukotriene metabolic process"/>
    <property type="evidence" value="ECO:0007669"/>
    <property type="project" value="UniProtKB-ARBA"/>
</dbReference>
<dbReference type="OrthoDB" id="464934at2"/>
<dbReference type="InterPro" id="IPR050997">
    <property type="entry name" value="MAPEG"/>
</dbReference>
<reference evidence="6 7" key="1">
    <citation type="journal article" date="2018" name="ACS Chem. Biol.">
        <title>Ketoreductase domain dysfunction expands chemodiversity: malyngamide biosynthesis in the cyanobacterium Okeania hirsuta.</title>
        <authorList>
            <person name="Moss N.A."/>
            <person name="Leao T."/>
            <person name="Rankin M."/>
            <person name="McCullough T.M."/>
            <person name="Qu P."/>
            <person name="Korobeynikov A."/>
            <person name="Smith J.L."/>
            <person name="Gerwick L."/>
            <person name="Gerwick W.H."/>
        </authorList>
    </citation>
    <scope>NUCLEOTIDE SEQUENCE [LARGE SCALE GENOMIC DNA]</scope>
    <source>
        <strain evidence="6 7">PAB10Feb10-1</strain>
    </source>
</reference>
<dbReference type="Gene3D" id="1.20.120.550">
    <property type="entry name" value="Membrane associated eicosanoid/glutathione metabolism-like domain"/>
    <property type="match status" value="1"/>
</dbReference>
<dbReference type="Proteomes" id="UP000269154">
    <property type="component" value="Unassembled WGS sequence"/>
</dbReference>